<dbReference type="FunFam" id="2.10.25.10:FF:000006">
    <property type="entry name" value="Versican core protein-like isoform 1"/>
    <property type="match status" value="1"/>
</dbReference>
<dbReference type="InterPro" id="IPR001881">
    <property type="entry name" value="EGF-like_Ca-bd_dom"/>
</dbReference>
<dbReference type="CDD" id="cd03517">
    <property type="entry name" value="Link_domain_CSPGs_modules_1_3"/>
    <property type="match status" value="1"/>
</dbReference>
<evidence type="ECO:0000256" key="7">
    <source>
        <dbReference type="ARBA" id="ARBA00022659"/>
    </source>
</evidence>
<dbReference type="GO" id="GO:0001501">
    <property type="term" value="P:skeletal system development"/>
    <property type="evidence" value="ECO:0007669"/>
    <property type="project" value="TreeGrafter"/>
</dbReference>
<dbReference type="PRINTS" id="PR01265">
    <property type="entry name" value="LINKMODULE"/>
</dbReference>
<dbReference type="InterPro" id="IPR000436">
    <property type="entry name" value="Sushi_SCR_CCP_dom"/>
</dbReference>
<dbReference type="GeneID" id="113414935"/>
<feature type="region of interest" description="Disordered" evidence="26">
    <location>
        <begin position="1907"/>
        <end position="1945"/>
    </location>
</feature>
<dbReference type="Gene3D" id="2.10.70.10">
    <property type="entry name" value="Complement Module, domain 1"/>
    <property type="match status" value="1"/>
</dbReference>
<dbReference type="SMART" id="SM00179">
    <property type="entry name" value="EGF_CA"/>
    <property type="match status" value="2"/>
</dbReference>
<dbReference type="InterPro" id="IPR016187">
    <property type="entry name" value="CTDL_fold"/>
</dbReference>
<evidence type="ECO:0000256" key="4">
    <source>
        <dbReference type="ARBA" id="ARBA00022525"/>
    </source>
</evidence>
<keyword evidence="17" id="KW-0393">Immunoglobulin domain</keyword>
<feature type="compositionally biased region" description="Basic and acidic residues" evidence="26">
    <location>
        <begin position="1286"/>
        <end position="1296"/>
    </location>
</feature>
<dbReference type="GO" id="GO:0005509">
    <property type="term" value="F:calcium ion binding"/>
    <property type="evidence" value="ECO:0007669"/>
    <property type="project" value="InterPro"/>
</dbReference>
<dbReference type="FunFam" id="3.10.100.10:FF:000011">
    <property type="entry name" value="Aggrecan core protein"/>
    <property type="match status" value="1"/>
</dbReference>
<evidence type="ECO:0000256" key="11">
    <source>
        <dbReference type="ARBA" id="ARBA00022837"/>
    </source>
</evidence>
<feature type="disulfide bond" evidence="23">
    <location>
        <begin position="2568"/>
        <end position="2577"/>
    </location>
</feature>
<evidence type="ECO:0000259" key="30">
    <source>
        <dbReference type="PROSITE" id="PS50835"/>
    </source>
</evidence>
<comment type="similarity">
    <text evidence="3">Belongs to the true venom lectin family.</text>
</comment>
<dbReference type="Pfam" id="PF00059">
    <property type="entry name" value="Lectin_C"/>
    <property type="match status" value="1"/>
</dbReference>
<evidence type="ECO:0000256" key="25">
    <source>
        <dbReference type="PROSITE-ProRule" id="PRU00323"/>
    </source>
</evidence>
<reference evidence="34" key="1">
    <citation type="submission" date="2025-08" db="UniProtKB">
        <authorList>
            <consortium name="RefSeq"/>
        </authorList>
    </citation>
    <scope>IDENTIFICATION</scope>
</reference>
<evidence type="ECO:0000256" key="8">
    <source>
        <dbReference type="ARBA" id="ARBA00022729"/>
    </source>
</evidence>
<evidence type="ECO:0000313" key="33">
    <source>
        <dbReference type="Proteomes" id="UP000504612"/>
    </source>
</evidence>
<dbReference type="InterPro" id="IPR001304">
    <property type="entry name" value="C-type_lectin-like"/>
</dbReference>
<evidence type="ECO:0000259" key="29">
    <source>
        <dbReference type="PROSITE" id="PS50041"/>
    </source>
</evidence>
<feature type="chain" id="PRO_5026714673" description="Versican core protein" evidence="27">
    <location>
        <begin position="18"/>
        <end position="2811"/>
    </location>
</feature>
<dbReference type="PROSITE" id="PS50835">
    <property type="entry name" value="IG_LIKE"/>
    <property type="match status" value="1"/>
</dbReference>
<evidence type="ECO:0000256" key="24">
    <source>
        <dbReference type="PROSITE-ProRule" id="PRU00302"/>
    </source>
</evidence>
<organism evidence="33 34">
    <name type="scientific">Notechis scutatus</name>
    <name type="common">mainland tiger snake</name>
    <dbReference type="NCBI Taxonomy" id="8663"/>
    <lineage>
        <taxon>Eukaryota</taxon>
        <taxon>Metazoa</taxon>
        <taxon>Chordata</taxon>
        <taxon>Craniata</taxon>
        <taxon>Vertebrata</taxon>
        <taxon>Euteleostomi</taxon>
        <taxon>Lepidosauria</taxon>
        <taxon>Squamata</taxon>
        <taxon>Bifurcata</taxon>
        <taxon>Unidentata</taxon>
        <taxon>Episquamata</taxon>
        <taxon>Toxicofera</taxon>
        <taxon>Serpentes</taxon>
        <taxon>Colubroidea</taxon>
        <taxon>Elapidae</taxon>
        <taxon>Hydrophiinae</taxon>
        <taxon>Notechis</taxon>
    </lineage>
</organism>
<dbReference type="SUPFAM" id="SSF57535">
    <property type="entry name" value="Complement control module/SCR domain"/>
    <property type="match status" value="1"/>
</dbReference>
<evidence type="ECO:0000256" key="19">
    <source>
        <dbReference type="ARBA" id="ARBA00044099"/>
    </source>
</evidence>
<comment type="function">
    <text evidence="18">May play a role in intercellular signaling and in connecting cells with the extracellular matrix. May take part in the regulation of cell motility, growth and differentiation. Binds hyaluronic acid.</text>
</comment>
<dbReference type="CDD" id="cd00033">
    <property type="entry name" value="CCP"/>
    <property type="match status" value="1"/>
</dbReference>
<dbReference type="InterPro" id="IPR013783">
    <property type="entry name" value="Ig-like_fold"/>
</dbReference>
<sequence>MFKHFLWIYWTLSMTCALRKVKVEKSPPVKGSLSGRATLPCFFSTLPTLPPSYHNVSEFLRIKWSKIEQDIGGKDLKETTVLVAQNGNIKIGQGYKGRVSVPSHPEDIGDASLTMVKLRASDAGIYRCDVMYGIEDTQDIVSLAVDGVVFHYRASTSRYTLNFKQAQETCLENGAEIASPEQLKAAYEDGFEQCDAGWLSDQSVRYPIRQPRIGCYGDMMGKEGVRSYGYRLSNETYDVYCYVGSINGDVFHVTSPDKVTFKEAQTLCEEQGAVLASVGDLHAAWRNGFDQCDYGWLADGSVRYPASVARIQCGGGLLGVRTLYRFENQTGFPYPDSKFDAYCFKHKENVSDSSMVELNIPLESESAKSLTELNVIPPKTTLHPYVSSLTSEMVKVKQEKKAPWVINLSTLLPQTVTDISDLSEMTQTETVLSDLVEITPIQDISDFDEASSESPIEQIEISPIRTVDAEARNNLSVPLETKEETHIGTQSTKIPVEAKSDNKLTTVVIPKELLTSIYESVEEEDKEVLFPDQKLIMSSTISKVDKTSSSTTTLDENATDTPDSVATSFESKTISTPAYSTGFEIPVLATSDRVVHSTDSVEKEEHIATPVVSEKMKDTVRFIPTPTASDVFSGSEISIGEGSMFGSESTTRHMPVATDINEVEGFSTSYGSEVSSHPLITPTPDLQQETIETDEKYDWTNENTTKQQPILDISREDYPAMVTEGKTVEPEIDTEYFTSSTITAVSQPTGQPTEVLESQEEPPATSEVATGLENQPNIPVYVFSIPQNDTDSLPGLWDILDYHILRELDEPPLDGESTTDEPCTASPEDVSEDIIIVDPFYPEIYQLEEDDSEEVDCENTTAITTPPPLQFINGKQQVTTAPKDIKAEEARSDQILAHSKNVNFLHINETNMVSDNEFLATIQPNESTQDAAASQKLIEKYDMMEEVFSGDSETTHKDHEIIYLHGQSLSDNNEKSIQSETEHLEDLTAQPESIGSASPHTTNIELKEDSEQLILTASTQGWLPHSTTVSLDTGAQHDTSVLQGNYNTIIGHNILNSYINLLTTTSSTNLLNIPEGSGAVKEDGYKSTSALIKPGRQKHPSQEIFSDDGNPIPPKPMPSASQSPASLYKETMFIAEHSIAEPFSTDSVTEIIFSTTKNQINMEEDEEDSTSSMSLNMENSTTVNTENLFNNNEYLSDHIRVVSEGSIAVTQTISPLKTKEITENRLSIYEESGDGEFWKKPNREILLGGPTSQVVSIDSQFLDGGFGGIDSMTQTTTQTSFPVRSKYESSKGKEIDSTSSESPLNHAIHTNHTMDVLDAELYGEATDTGIESQVSKNETYSQRASDKSEAKVLLPFSDKSVVETNEEVITTITIQEQTNLFETSTMTNISPDIRVGMKLIPELRETDRTAQHSSSTVEYSVVVTNNITLQKGSSEFIVNERMQSLQLEDIRNISPTVFAKTIDLMDIGSGEESVNDTSSMMLGNYTPTEKEINSKLQLSEPGSGDVDSITYSSIKKPVSSEFLVEGSKNPIKNESEEPSMVFQHPLVTTLNISNTTIVTLVNQSITGEFVNESKMEQEMPNVLKTRASDKTPHLETEMYYEEKRKNIETESVTQQSEISGTLKFNPHEKELQFDINYVTESLQKYPPSYDKTASTLLINADKEEWLEEKTNPAKDSHTLPSPSTMYRTITTAINVPFLSKQGSENEFFMVHTTAPRNSATLKESSNALKLDTLHPKSSEELSSEEKHEEFERHTDDSKYAFKYPPMLEDNLSSASDETFPVVSIVHSETSTINWFISEDDQNKDKSYQGEQNVLAATDGTSQGQAWMFVKHENKTPASKLFIEPPTTGTIETPQTTLLSKVLSVGNHDGSGEGSGWQDIIEKKSESFTQLPNWELPLLTRPPHYSDIENTGARVDGSQKGPHAHTEKHDKTTTSDTDISESFSYESSTNNIKDYEDLIPVAGFKRNYSEDISSFIDIIGTGHGVIPDKTTIIDVDNLKLNANIEDIIDHTTERPGRHSTYNIYTSAVNIQNTTPEILIDDKVTGSQGSSVGSKFIHSESILSDHNPTSEVGSGDNAFFTTETAISHDSLKTSILLPTLPLLVSSTISPISSNENTTDVRYVIEHTESEGMIQPEQPTLSDNQVVADESEISTMSGEGQVQIDKQKPVVLPSTLAYMPPKTGQTLTTHQPKESTASNQLVSQNLTKSKEMSYKVYEGMKTELTKSIETVMKNLLLTTQTPELPVTVHLLNDVSEHTEEFMQSTSSSTDSSKHGLPAPETFREVSADTAVTYKPALKDLSNNTAFPDVELENSFLESITTSDGHVQETKEMPKDATEKTTVFEEFLSKDVIPSSFSHSDTGDLLEEETPEKVKELNQLDGNSADGSLLWIQSIPSSIPHESKTGGVFGADGEASVWPISPPPSADKIVKFQTAQPESTTISSSLVNEHSGPESISDYNKQTINTKDVNANELVTPPFLLLDVTNGSDFLIGPGEGSVEGSAIQIPGQDLCKSNPCLHGGTCYPRDSFYICTCMPGFSGDRCEVDIDECQPSPCRNGATCIDGVSTFTCLCLPSYVGALCEKDTETCDYGWHKFQGQCYKYFAHRRTWDAAERECRLQGAHLTSILSHEEQLFVNRIGHDYQWIGLNDKMYENDFRWTDGSVLQYENWRPKQPDSFFSSGEDCVVIIWHENGEWNDVPCNYHLTYTCKKGTVACGQPPVVENANTFGKMKPRYEINSLIRYHCKDGFIQRHVPIIRCQGNGRWDLPKITCMNPSSFQRTYSKKYYYKNSPGKVNSFNSSKHFHRWIRTWQDSRR</sequence>
<dbReference type="Gene3D" id="3.10.100.10">
    <property type="entry name" value="Mannose-Binding Protein A, subunit A"/>
    <property type="match status" value="3"/>
</dbReference>
<dbReference type="SMART" id="SM00406">
    <property type="entry name" value="IGv"/>
    <property type="match status" value="1"/>
</dbReference>
<evidence type="ECO:0000256" key="27">
    <source>
        <dbReference type="SAM" id="SignalP"/>
    </source>
</evidence>
<dbReference type="PROSITE" id="PS00010">
    <property type="entry name" value="ASX_HYDROXYL"/>
    <property type="match status" value="1"/>
</dbReference>
<dbReference type="CDD" id="cd05901">
    <property type="entry name" value="Ig_Versican"/>
    <property type="match status" value="1"/>
</dbReference>
<dbReference type="Pfam" id="PF00084">
    <property type="entry name" value="Sushi"/>
    <property type="match status" value="1"/>
</dbReference>
<protein>
    <recommendedName>
        <fullName evidence="19">Versican core protein</fullName>
    </recommendedName>
    <alternativeName>
        <fullName evidence="20">Chondroitin sulfate proteoglycan core protein 2</fullName>
    </alternativeName>
    <alternativeName>
        <fullName evidence="21">Large fibroblast proteoglycan</fullName>
    </alternativeName>
    <alternativeName>
        <fullName evidence="22">PG-M</fullName>
    </alternativeName>
</protein>
<dbReference type="GO" id="GO:0002052">
    <property type="term" value="P:positive regulation of neuroblast proliferation"/>
    <property type="evidence" value="ECO:0007669"/>
    <property type="project" value="TreeGrafter"/>
</dbReference>
<dbReference type="PANTHER" id="PTHR22804:SF6">
    <property type="entry name" value="VERSICAN CORE PROTEIN"/>
    <property type="match status" value="1"/>
</dbReference>
<evidence type="ECO:0000259" key="28">
    <source>
        <dbReference type="PROSITE" id="PS50026"/>
    </source>
</evidence>
<keyword evidence="13 23" id="KW-1015">Disulfide bond</keyword>
<dbReference type="SUPFAM" id="SSF57196">
    <property type="entry name" value="EGF/Laminin"/>
    <property type="match status" value="1"/>
</dbReference>
<dbReference type="InterPro" id="IPR016186">
    <property type="entry name" value="C-type_lectin-like/link_sf"/>
</dbReference>
<evidence type="ECO:0000256" key="9">
    <source>
        <dbReference type="ARBA" id="ARBA00022734"/>
    </source>
</evidence>
<dbReference type="GO" id="GO:0033165">
    <property type="term" value="C:interphotoreceptor matrix"/>
    <property type="evidence" value="ECO:0007669"/>
    <property type="project" value="UniProtKB-SubCell"/>
</dbReference>
<evidence type="ECO:0000256" key="21">
    <source>
        <dbReference type="ARBA" id="ARBA00044263"/>
    </source>
</evidence>
<dbReference type="GO" id="GO:0010001">
    <property type="term" value="P:glial cell differentiation"/>
    <property type="evidence" value="ECO:0007669"/>
    <property type="project" value="TreeGrafter"/>
</dbReference>
<dbReference type="FunFam" id="2.10.25.10:FF:000195">
    <property type="entry name" value="versican core protein-like"/>
    <property type="match status" value="1"/>
</dbReference>
<dbReference type="Pfam" id="PF00008">
    <property type="entry name" value="EGF"/>
    <property type="match status" value="2"/>
</dbReference>
<dbReference type="FunFam" id="2.60.40.10:FF:000361">
    <property type="entry name" value="versican core protein-like"/>
    <property type="match status" value="1"/>
</dbReference>
<dbReference type="SMART" id="SM00032">
    <property type="entry name" value="CCP"/>
    <property type="match status" value="1"/>
</dbReference>
<dbReference type="PROSITE" id="PS00615">
    <property type="entry name" value="C_TYPE_LECTIN_1"/>
    <property type="match status" value="1"/>
</dbReference>
<dbReference type="InterPro" id="IPR036179">
    <property type="entry name" value="Ig-like_dom_sf"/>
</dbReference>
<dbReference type="PROSITE" id="PS50026">
    <property type="entry name" value="EGF_3"/>
    <property type="match status" value="2"/>
</dbReference>
<keyword evidence="8 27" id="KW-0732">Signal</keyword>
<dbReference type="SUPFAM" id="SSF48726">
    <property type="entry name" value="Immunoglobulin"/>
    <property type="match status" value="1"/>
</dbReference>
<keyword evidence="4" id="KW-0964">Secreted</keyword>
<keyword evidence="33" id="KW-1185">Reference proteome</keyword>
<dbReference type="PROSITE" id="PS01187">
    <property type="entry name" value="EGF_CA"/>
    <property type="match status" value="1"/>
</dbReference>
<dbReference type="Pfam" id="PF00193">
    <property type="entry name" value="Xlink"/>
    <property type="match status" value="2"/>
</dbReference>
<dbReference type="InterPro" id="IPR000742">
    <property type="entry name" value="EGF"/>
</dbReference>
<dbReference type="GO" id="GO:0005615">
    <property type="term" value="C:extracellular space"/>
    <property type="evidence" value="ECO:0007669"/>
    <property type="project" value="TreeGrafter"/>
</dbReference>
<dbReference type="GO" id="GO:0007417">
    <property type="term" value="P:central nervous system development"/>
    <property type="evidence" value="ECO:0007669"/>
    <property type="project" value="TreeGrafter"/>
</dbReference>
<dbReference type="CDD" id="cd03588">
    <property type="entry name" value="CLECT_CSPGs"/>
    <property type="match status" value="1"/>
</dbReference>
<dbReference type="InterPro" id="IPR000152">
    <property type="entry name" value="EGF-type_Asp/Asn_hydroxyl_site"/>
</dbReference>
<dbReference type="PROSITE" id="PS50923">
    <property type="entry name" value="SUSHI"/>
    <property type="match status" value="1"/>
</dbReference>
<dbReference type="InterPro" id="IPR000538">
    <property type="entry name" value="Link_dom"/>
</dbReference>
<dbReference type="InterPro" id="IPR013106">
    <property type="entry name" value="Ig_V-set"/>
</dbReference>
<feature type="domain" description="Ig-like" evidence="30">
    <location>
        <begin position="30"/>
        <end position="144"/>
    </location>
</feature>
<evidence type="ECO:0000259" key="32">
    <source>
        <dbReference type="PROSITE" id="PS50963"/>
    </source>
</evidence>
<feature type="domain" description="Sushi" evidence="31">
    <location>
        <begin position="2709"/>
        <end position="2769"/>
    </location>
</feature>
<evidence type="ECO:0000256" key="26">
    <source>
        <dbReference type="SAM" id="MobiDB-lite"/>
    </source>
</evidence>
<evidence type="ECO:0000256" key="10">
    <source>
        <dbReference type="ARBA" id="ARBA00022737"/>
    </source>
</evidence>
<feature type="compositionally biased region" description="Basic and acidic residues" evidence="26">
    <location>
        <begin position="1731"/>
        <end position="1754"/>
    </location>
</feature>
<dbReference type="InterPro" id="IPR018097">
    <property type="entry name" value="EGF_Ca-bd_CS"/>
</dbReference>
<dbReference type="InterPro" id="IPR007110">
    <property type="entry name" value="Ig-like_dom"/>
</dbReference>
<evidence type="ECO:0000256" key="18">
    <source>
        <dbReference type="ARBA" id="ARBA00043896"/>
    </source>
</evidence>
<keyword evidence="12" id="KW-0654">Proteoglycan</keyword>
<dbReference type="GO" id="GO:0045202">
    <property type="term" value="C:synapse"/>
    <property type="evidence" value="ECO:0007669"/>
    <property type="project" value="TreeGrafter"/>
</dbReference>
<evidence type="ECO:0000256" key="23">
    <source>
        <dbReference type="PROSITE-ProRule" id="PRU00076"/>
    </source>
</evidence>
<keyword evidence="7 24" id="KW-0768">Sushi</keyword>
<evidence type="ECO:0000313" key="34">
    <source>
        <dbReference type="RefSeq" id="XP_026527869.1"/>
    </source>
</evidence>
<dbReference type="PROSITE" id="PS00022">
    <property type="entry name" value="EGF_1"/>
    <property type="match status" value="2"/>
</dbReference>
<comment type="caution">
    <text evidence="23">Lacks conserved residue(s) required for the propagation of feature annotation.</text>
</comment>
<dbReference type="SUPFAM" id="SSF56436">
    <property type="entry name" value="C-type lectin-like"/>
    <property type="match status" value="3"/>
</dbReference>
<feature type="disulfide bond" evidence="24">
    <location>
        <begin position="2740"/>
        <end position="2767"/>
    </location>
</feature>
<evidence type="ECO:0000256" key="3">
    <source>
        <dbReference type="ARBA" id="ARBA00006250"/>
    </source>
</evidence>
<feature type="region of interest" description="Disordered" evidence="26">
    <location>
        <begin position="1286"/>
        <end position="1305"/>
    </location>
</feature>
<evidence type="ECO:0000256" key="1">
    <source>
        <dbReference type="ARBA" id="ARBA00004504"/>
    </source>
</evidence>
<evidence type="ECO:0000256" key="16">
    <source>
        <dbReference type="ARBA" id="ARBA00023290"/>
    </source>
</evidence>
<dbReference type="PROSITE" id="PS01186">
    <property type="entry name" value="EGF_2"/>
    <property type="match status" value="1"/>
</dbReference>
<dbReference type="CDD" id="cd03520">
    <property type="entry name" value="Link_domain_CSPGs_modules_2_4"/>
    <property type="match status" value="1"/>
</dbReference>
<dbReference type="Proteomes" id="UP000504612">
    <property type="component" value="Unplaced"/>
</dbReference>
<comment type="subcellular location">
    <subcellularLocation>
        <location evidence="1">Cell projection</location>
        <location evidence="1">Cilium</location>
        <location evidence="1">Photoreceptor outer segment</location>
    </subcellularLocation>
    <subcellularLocation>
        <location evidence="2">Secreted</location>
        <location evidence="2">Extracellular space</location>
        <location evidence="2">Extracellular matrix</location>
        <location evidence="2">Interphotoreceptor matrix</location>
    </subcellularLocation>
</comment>
<evidence type="ECO:0000256" key="22">
    <source>
        <dbReference type="ARBA" id="ARBA00044266"/>
    </source>
</evidence>
<feature type="region of interest" description="Disordered" evidence="26">
    <location>
        <begin position="1092"/>
        <end position="1123"/>
    </location>
</feature>
<feature type="compositionally biased region" description="Polar residues" evidence="26">
    <location>
        <begin position="554"/>
        <end position="565"/>
    </location>
</feature>
<dbReference type="Gene3D" id="2.60.40.10">
    <property type="entry name" value="Immunoglobulins"/>
    <property type="match status" value="1"/>
</dbReference>
<accession>A0A6J1UJ22</accession>
<dbReference type="RefSeq" id="XP_026527869.1">
    <property type="nucleotide sequence ID" value="XM_026672084.1"/>
</dbReference>
<dbReference type="SMART" id="SM00034">
    <property type="entry name" value="CLECT"/>
    <property type="match status" value="1"/>
</dbReference>
<dbReference type="GO" id="GO:0030246">
    <property type="term" value="F:carbohydrate binding"/>
    <property type="evidence" value="ECO:0007669"/>
    <property type="project" value="UniProtKB-KW"/>
</dbReference>
<dbReference type="SMART" id="SM00409">
    <property type="entry name" value="IG"/>
    <property type="match status" value="1"/>
</dbReference>
<keyword evidence="10" id="KW-0677">Repeat</keyword>
<feature type="domain" description="EGF-like" evidence="28">
    <location>
        <begin position="2504"/>
        <end position="2540"/>
    </location>
</feature>
<evidence type="ECO:0000256" key="5">
    <source>
        <dbReference type="ARBA" id="ARBA00022530"/>
    </source>
</evidence>
<dbReference type="GO" id="GO:0001750">
    <property type="term" value="C:photoreceptor outer segment"/>
    <property type="evidence" value="ECO:0007669"/>
    <property type="project" value="UniProtKB-SubCell"/>
</dbReference>
<evidence type="ECO:0000256" key="12">
    <source>
        <dbReference type="ARBA" id="ARBA00022974"/>
    </source>
</evidence>
<dbReference type="PROSITE" id="PS01241">
    <property type="entry name" value="LINK_1"/>
    <property type="match status" value="2"/>
</dbReference>
<dbReference type="GO" id="GO:0072534">
    <property type="term" value="C:perineuronal net"/>
    <property type="evidence" value="ECO:0007669"/>
    <property type="project" value="TreeGrafter"/>
</dbReference>
<dbReference type="InterPro" id="IPR033987">
    <property type="entry name" value="CSPG_CTLD"/>
</dbReference>
<keyword evidence="14" id="KW-0325">Glycoprotein</keyword>
<evidence type="ECO:0000256" key="2">
    <source>
        <dbReference type="ARBA" id="ARBA00004593"/>
    </source>
</evidence>
<dbReference type="Gene3D" id="2.10.25.10">
    <property type="entry name" value="Laminin"/>
    <property type="match status" value="2"/>
</dbReference>
<feature type="compositionally biased region" description="Polar residues" evidence="26">
    <location>
        <begin position="1933"/>
        <end position="1945"/>
    </location>
</feature>
<evidence type="ECO:0000256" key="6">
    <source>
        <dbReference type="ARBA" id="ARBA00022536"/>
    </source>
</evidence>
<keyword evidence="9" id="KW-0430">Lectin</keyword>
<dbReference type="SMART" id="SM00445">
    <property type="entry name" value="LINK"/>
    <property type="match status" value="2"/>
</dbReference>
<dbReference type="CTD" id="1462"/>
<feature type="domain" description="EGF-like" evidence="28">
    <location>
        <begin position="2542"/>
        <end position="2578"/>
    </location>
</feature>
<keyword evidence="11" id="KW-0106">Calcium</keyword>
<keyword evidence="15" id="KW-0966">Cell projection</keyword>
<feature type="disulfide bond" evidence="24">
    <location>
        <begin position="2711"/>
        <end position="2754"/>
    </location>
</feature>
<keyword evidence="16" id="KW-0373">Hyaluronic acid</keyword>
<feature type="signal peptide" evidence="27">
    <location>
        <begin position="1"/>
        <end position="17"/>
    </location>
</feature>
<name>A0A6J1UJ22_9SAUR</name>
<gene>
    <name evidence="34" type="primary">VCAN</name>
</gene>
<evidence type="ECO:0000256" key="17">
    <source>
        <dbReference type="ARBA" id="ARBA00023319"/>
    </source>
</evidence>
<dbReference type="InterPro" id="IPR003599">
    <property type="entry name" value="Ig_sub"/>
</dbReference>
<evidence type="ECO:0000259" key="31">
    <source>
        <dbReference type="PROSITE" id="PS50923"/>
    </source>
</evidence>
<dbReference type="GO" id="GO:0005540">
    <property type="term" value="F:hyaluronic acid binding"/>
    <property type="evidence" value="ECO:0007669"/>
    <property type="project" value="UniProtKB-KW"/>
</dbReference>
<feature type="region of interest" description="Disordered" evidence="26">
    <location>
        <begin position="1719"/>
        <end position="1754"/>
    </location>
</feature>
<dbReference type="InterPro" id="IPR050691">
    <property type="entry name" value="Hyaluronan_bind_Proteoglycan"/>
</dbReference>
<dbReference type="FunFam" id="3.10.100.10:FF:000002">
    <property type="entry name" value="Hyaluronan proteoglycan link protein 1"/>
    <property type="match status" value="1"/>
</dbReference>
<feature type="region of interest" description="Disordered" evidence="26">
    <location>
        <begin position="2181"/>
        <end position="2201"/>
    </location>
</feature>
<evidence type="ECO:0000256" key="13">
    <source>
        <dbReference type="ARBA" id="ARBA00023157"/>
    </source>
</evidence>
<dbReference type="SMART" id="SM00181">
    <property type="entry name" value="EGF"/>
    <property type="match status" value="2"/>
</dbReference>
<dbReference type="PANTHER" id="PTHR22804">
    <property type="entry name" value="AGGRECAN/VERSICAN PROTEOGLYCAN"/>
    <property type="match status" value="1"/>
</dbReference>
<feature type="domain" description="Link" evidence="32">
    <location>
        <begin position="148"/>
        <end position="243"/>
    </location>
</feature>
<evidence type="ECO:0000256" key="20">
    <source>
        <dbReference type="ARBA" id="ARBA00044230"/>
    </source>
</evidence>
<feature type="disulfide bond" evidence="25">
    <location>
        <begin position="194"/>
        <end position="215"/>
    </location>
</feature>
<feature type="domain" description="Link" evidence="32">
    <location>
        <begin position="249"/>
        <end position="345"/>
    </location>
</feature>
<feature type="region of interest" description="Disordered" evidence="26">
    <location>
        <begin position="545"/>
        <end position="565"/>
    </location>
</feature>
<feature type="compositionally biased region" description="Basic and acidic residues" evidence="26">
    <location>
        <begin position="1923"/>
        <end position="1932"/>
    </location>
</feature>
<dbReference type="Pfam" id="PF07686">
    <property type="entry name" value="V-set"/>
    <property type="match status" value="1"/>
</dbReference>
<dbReference type="InterPro" id="IPR035976">
    <property type="entry name" value="Sushi/SCR/CCP_sf"/>
</dbReference>
<dbReference type="InterPro" id="IPR018378">
    <property type="entry name" value="C-type_lectin_CS"/>
</dbReference>
<evidence type="ECO:0000256" key="14">
    <source>
        <dbReference type="ARBA" id="ARBA00023180"/>
    </source>
</evidence>
<dbReference type="PROSITE" id="PS50963">
    <property type="entry name" value="LINK_2"/>
    <property type="match status" value="2"/>
</dbReference>
<keyword evidence="6 23" id="KW-0245">EGF-like domain</keyword>
<dbReference type="GO" id="GO:0007155">
    <property type="term" value="P:cell adhesion"/>
    <property type="evidence" value="ECO:0007669"/>
    <property type="project" value="InterPro"/>
</dbReference>
<dbReference type="CDD" id="cd00054">
    <property type="entry name" value="EGF_CA"/>
    <property type="match status" value="2"/>
</dbReference>
<dbReference type="PROSITE" id="PS50041">
    <property type="entry name" value="C_TYPE_LECTIN_2"/>
    <property type="match status" value="1"/>
</dbReference>
<feature type="region of interest" description="Disordered" evidence="26">
    <location>
        <begin position="745"/>
        <end position="769"/>
    </location>
</feature>
<feature type="disulfide bond" evidence="23">
    <location>
        <begin position="2530"/>
        <end position="2539"/>
    </location>
</feature>
<proteinExistence type="inferred from homology"/>
<dbReference type="FunFam" id="2.10.70.10:FF:000003">
    <property type="entry name" value="Versican core protein"/>
    <property type="match status" value="1"/>
</dbReference>
<keyword evidence="5" id="KW-0272">Extracellular matrix</keyword>
<feature type="domain" description="C-type lectin" evidence="29">
    <location>
        <begin position="2591"/>
        <end position="2705"/>
    </location>
</feature>
<feature type="disulfide bond" evidence="25">
    <location>
        <begin position="292"/>
        <end position="313"/>
    </location>
</feature>
<evidence type="ECO:0000256" key="15">
    <source>
        <dbReference type="ARBA" id="ARBA00023273"/>
    </source>
</evidence>
<dbReference type="FunFam" id="3.10.100.10:FF:000003">
    <property type="entry name" value="Versican core protein"/>
    <property type="match status" value="1"/>
</dbReference>